<dbReference type="AlphaFoldDB" id="A0A4U0X6B5"/>
<dbReference type="Gene3D" id="3.30.300.30">
    <property type="match status" value="1"/>
</dbReference>
<evidence type="ECO:0000259" key="3">
    <source>
        <dbReference type="Pfam" id="PF13193"/>
    </source>
</evidence>
<evidence type="ECO:0000313" key="4">
    <source>
        <dbReference type="EMBL" id="TKA70768.1"/>
    </source>
</evidence>
<proteinExistence type="inferred from homology"/>
<gene>
    <name evidence="5" type="ORF">B0A55_03726</name>
    <name evidence="4" type="ORF">B0A55_05470</name>
</gene>
<evidence type="ECO:0000313" key="5">
    <source>
        <dbReference type="EMBL" id="TKA76348.1"/>
    </source>
</evidence>
<dbReference type="STRING" id="329884.A0A4U0X6B5"/>
<keyword evidence="2" id="KW-0436">Ligase</keyword>
<organism evidence="4 6">
    <name type="scientific">Friedmanniomyces simplex</name>
    <dbReference type="NCBI Taxonomy" id="329884"/>
    <lineage>
        <taxon>Eukaryota</taxon>
        <taxon>Fungi</taxon>
        <taxon>Dikarya</taxon>
        <taxon>Ascomycota</taxon>
        <taxon>Pezizomycotina</taxon>
        <taxon>Dothideomycetes</taxon>
        <taxon>Dothideomycetidae</taxon>
        <taxon>Mycosphaerellales</taxon>
        <taxon>Teratosphaeriaceae</taxon>
        <taxon>Friedmanniomyces</taxon>
    </lineage>
</organism>
<dbReference type="EMBL" id="NAJQ01000383">
    <property type="protein sequence ID" value="TKA70768.1"/>
    <property type="molecule type" value="Genomic_DNA"/>
</dbReference>
<keyword evidence="6" id="KW-1185">Reference proteome</keyword>
<feature type="domain" description="AMP-binding enzyme C-terminal" evidence="3">
    <location>
        <begin position="47"/>
        <end position="105"/>
    </location>
</feature>
<dbReference type="Pfam" id="PF13193">
    <property type="entry name" value="AMP-binding_C"/>
    <property type="match status" value="1"/>
</dbReference>
<dbReference type="EMBL" id="NAJQ01000166">
    <property type="protein sequence ID" value="TKA76348.1"/>
    <property type="molecule type" value="Genomic_DNA"/>
</dbReference>
<evidence type="ECO:0000256" key="1">
    <source>
        <dbReference type="ARBA" id="ARBA00006432"/>
    </source>
</evidence>
<accession>A0A4U0X6B5</accession>
<dbReference type="PANTHER" id="PTHR24096:SF149">
    <property type="entry name" value="AMP-BINDING DOMAIN-CONTAINING PROTEIN-RELATED"/>
    <property type="match status" value="1"/>
</dbReference>
<comment type="similarity">
    <text evidence="1">Belongs to the ATP-dependent AMP-binding enzyme family.</text>
</comment>
<dbReference type="PANTHER" id="PTHR24096">
    <property type="entry name" value="LONG-CHAIN-FATTY-ACID--COA LIGASE"/>
    <property type="match status" value="1"/>
</dbReference>
<reference evidence="4 6" key="1">
    <citation type="submission" date="2017-03" db="EMBL/GenBank/DDBJ databases">
        <title>Genomes of endolithic fungi from Antarctica.</title>
        <authorList>
            <person name="Coleine C."/>
            <person name="Masonjones S."/>
            <person name="Stajich J.E."/>
        </authorList>
    </citation>
    <scope>NUCLEOTIDE SEQUENCE [LARGE SCALE GENOMIC DNA]</scope>
    <source>
        <strain evidence="4 6">CCFEE 5184</strain>
    </source>
</reference>
<protein>
    <recommendedName>
        <fullName evidence="3">AMP-binding enzyme C-terminal domain-containing protein</fullName>
    </recommendedName>
</protein>
<dbReference type="InterPro" id="IPR045851">
    <property type="entry name" value="AMP-bd_C_sf"/>
</dbReference>
<sequence length="108" mass="12044">MPDYDLSSVRRIMSAAAPLRKDLIMAEAARFRTLYGTYKGMQVIPSELEAKLLENPHVMNCAVLGKYVKEQATELPTAFVVLSPDAKNEGPGTVVEEIHQWLNEKVVL</sequence>
<dbReference type="SUPFAM" id="SSF56801">
    <property type="entry name" value="Acetyl-CoA synthetase-like"/>
    <property type="match status" value="1"/>
</dbReference>
<comment type="caution">
    <text evidence="4">The sequence shown here is derived from an EMBL/GenBank/DDBJ whole genome shotgun (WGS) entry which is preliminary data.</text>
</comment>
<dbReference type="GO" id="GO:0016405">
    <property type="term" value="F:CoA-ligase activity"/>
    <property type="evidence" value="ECO:0007669"/>
    <property type="project" value="TreeGrafter"/>
</dbReference>
<name>A0A4U0X6B5_9PEZI</name>
<evidence type="ECO:0000256" key="2">
    <source>
        <dbReference type="ARBA" id="ARBA00022598"/>
    </source>
</evidence>
<dbReference type="Proteomes" id="UP000309340">
    <property type="component" value="Unassembled WGS sequence"/>
</dbReference>
<dbReference type="InterPro" id="IPR025110">
    <property type="entry name" value="AMP-bd_C"/>
</dbReference>
<dbReference type="OrthoDB" id="1700726at2759"/>
<evidence type="ECO:0000313" key="6">
    <source>
        <dbReference type="Proteomes" id="UP000309340"/>
    </source>
</evidence>